<protein>
    <submittedName>
        <fullName evidence="1">Uncharacterized protein</fullName>
    </submittedName>
</protein>
<evidence type="ECO:0000313" key="1">
    <source>
        <dbReference type="EMBL" id="OGL88558.1"/>
    </source>
</evidence>
<dbReference type="EMBL" id="MGES01000041">
    <property type="protein sequence ID" value="OGL88558.1"/>
    <property type="molecule type" value="Genomic_DNA"/>
</dbReference>
<reference evidence="1 2" key="1">
    <citation type="journal article" date="2016" name="Nat. Commun.">
        <title>Thousands of microbial genomes shed light on interconnected biogeochemical processes in an aquifer system.</title>
        <authorList>
            <person name="Anantharaman K."/>
            <person name="Brown C.T."/>
            <person name="Hug L.A."/>
            <person name="Sharon I."/>
            <person name="Castelle C.J."/>
            <person name="Probst A.J."/>
            <person name="Thomas B.C."/>
            <person name="Singh A."/>
            <person name="Wilkins M.J."/>
            <person name="Karaoz U."/>
            <person name="Brodie E.L."/>
            <person name="Williams K.H."/>
            <person name="Hubbard S.S."/>
            <person name="Banfield J.F."/>
        </authorList>
    </citation>
    <scope>NUCLEOTIDE SEQUENCE [LARGE SCALE GENOMIC DNA]</scope>
</reference>
<name>A0A1F7VEL5_9BACT</name>
<dbReference type="AlphaFoldDB" id="A0A1F7VEL5"/>
<organism evidence="1 2">
    <name type="scientific">Candidatus Uhrbacteria bacterium RIFCSPLOWO2_02_FULL_51_9</name>
    <dbReference type="NCBI Taxonomy" id="1802410"/>
    <lineage>
        <taxon>Bacteria</taxon>
        <taxon>Candidatus Uhriibacteriota</taxon>
    </lineage>
</organism>
<sequence length="117" mass="13115">MACDRFIYWGETRPTPKQIQQVLEDYVGTVGKVENTTRGLFCTFQGIPASALRRVAPELGFSHEEGSEMFVQTCWFEVCVGANSIDIITRSQNEFTNAAAEGFAALCARVWNGRREE</sequence>
<gene>
    <name evidence="1" type="ORF">A3H75_02420</name>
</gene>
<accession>A0A1F7VEL5</accession>
<comment type="caution">
    <text evidence="1">The sequence shown here is derived from an EMBL/GenBank/DDBJ whole genome shotgun (WGS) entry which is preliminary data.</text>
</comment>
<evidence type="ECO:0000313" key="2">
    <source>
        <dbReference type="Proteomes" id="UP000176678"/>
    </source>
</evidence>
<proteinExistence type="predicted"/>
<dbReference type="Proteomes" id="UP000176678">
    <property type="component" value="Unassembled WGS sequence"/>
</dbReference>